<proteinExistence type="inferred from homology"/>
<evidence type="ECO:0000256" key="1">
    <source>
        <dbReference type="ARBA" id="ARBA00006484"/>
    </source>
</evidence>
<dbReference type="PRINTS" id="PR00081">
    <property type="entry name" value="GDHRDH"/>
</dbReference>
<dbReference type="InterPro" id="IPR020904">
    <property type="entry name" value="Sc_DH/Rdtase_CS"/>
</dbReference>
<dbReference type="GeneID" id="31360534"/>
<comment type="similarity">
    <text evidence="1 3">Belongs to the short-chain dehydrogenases/reductases (SDR) family.</text>
</comment>
<dbReference type="RefSeq" id="XP_020433933.1">
    <property type="nucleotide sequence ID" value="XM_020575944.1"/>
</dbReference>
<dbReference type="Gene3D" id="3.40.50.720">
    <property type="entry name" value="NAD(P)-binding Rossmann-like Domain"/>
    <property type="match status" value="1"/>
</dbReference>
<comment type="caution">
    <text evidence="4">The sequence shown here is derived from an EMBL/GenBank/DDBJ whole genome shotgun (WGS) entry which is preliminary data.</text>
</comment>
<dbReference type="GO" id="GO:0016491">
    <property type="term" value="F:oxidoreductase activity"/>
    <property type="evidence" value="ECO:0007669"/>
    <property type="project" value="UniProtKB-KW"/>
</dbReference>
<name>D3B9A4_HETP5</name>
<protein>
    <submittedName>
        <fullName evidence="4">Uncharacterized protein</fullName>
    </submittedName>
</protein>
<dbReference type="InterPro" id="IPR036291">
    <property type="entry name" value="NAD(P)-bd_dom_sf"/>
</dbReference>
<keyword evidence="2" id="KW-0560">Oxidoreductase</keyword>
<gene>
    <name evidence="4" type="ORF">PPL_05048</name>
</gene>
<evidence type="ECO:0000313" key="4">
    <source>
        <dbReference type="EMBL" id="EFA81816.1"/>
    </source>
</evidence>
<dbReference type="STRING" id="670386.D3B9A4"/>
<dbReference type="Pfam" id="PF00106">
    <property type="entry name" value="adh_short"/>
    <property type="match status" value="1"/>
</dbReference>
<dbReference type="PANTHER" id="PTHR43976">
    <property type="entry name" value="SHORT CHAIN DEHYDROGENASE"/>
    <property type="match status" value="1"/>
</dbReference>
<dbReference type="OMA" id="MSSPVWF"/>
<reference evidence="4 5" key="1">
    <citation type="journal article" date="2011" name="Genome Res.">
        <title>Phylogeny-wide analysis of social amoeba genomes highlights ancient origins for complex intercellular communication.</title>
        <authorList>
            <person name="Heidel A.J."/>
            <person name="Lawal H.M."/>
            <person name="Felder M."/>
            <person name="Schilde C."/>
            <person name="Helps N.R."/>
            <person name="Tunggal B."/>
            <person name="Rivero F."/>
            <person name="John U."/>
            <person name="Schleicher M."/>
            <person name="Eichinger L."/>
            <person name="Platzer M."/>
            <person name="Noegel A.A."/>
            <person name="Schaap P."/>
            <person name="Gloeckner G."/>
        </authorList>
    </citation>
    <scope>NUCLEOTIDE SEQUENCE [LARGE SCALE GENOMIC DNA]</scope>
    <source>
        <strain evidence="5">ATCC 26659 / Pp 5 / PN500</strain>
    </source>
</reference>
<dbReference type="AlphaFoldDB" id="D3B9A4"/>
<evidence type="ECO:0000256" key="3">
    <source>
        <dbReference type="RuleBase" id="RU000363"/>
    </source>
</evidence>
<dbReference type="SUPFAM" id="SSF51735">
    <property type="entry name" value="NAD(P)-binding Rossmann-fold domains"/>
    <property type="match status" value="1"/>
</dbReference>
<dbReference type="PANTHER" id="PTHR43976:SF16">
    <property type="entry name" value="SHORT-CHAIN DEHYDROGENASE_REDUCTASE FAMILY PROTEIN"/>
    <property type="match status" value="1"/>
</dbReference>
<dbReference type="InterPro" id="IPR002347">
    <property type="entry name" value="SDR_fam"/>
</dbReference>
<dbReference type="PROSITE" id="PS00061">
    <property type="entry name" value="ADH_SHORT"/>
    <property type="match status" value="1"/>
</dbReference>
<organism evidence="4 5">
    <name type="scientific">Heterostelium pallidum (strain ATCC 26659 / Pp 5 / PN500)</name>
    <name type="common">Cellular slime mold</name>
    <name type="synonym">Polysphondylium pallidum</name>
    <dbReference type="NCBI Taxonomy" id="670386"/>
    <lineage>
        <taxon>Eukaryota</taxon>
        <taxon>Amoebozoa</taxon>
        <taxon>Evosea</taxon>
        <taxon>Eumycetozoa</taxon>
        <taxon>Dictyostelia</taxon>
        <taxon>Acytosteliales</taxon>
        <taxon>Acytosteliaceae</taxon>
        <taxon>Heterostelium</taxon>
    </lineage>
</organism>
<dbReference type="Proteomes" id="UP000001396">
    <property type="component" value="Unassembled WGS sequence"/>
</dbReference>
<evidence type="ECO:0000313" key="5">
    <source>
        <dbReference type="Proteomes" id="UP000001396"/>
    </source>
</evidence>
<accession>D3B9A4</accession>
<sequence>MTDNKSNNNYKCRIWYITGISQGLGLTLVRECLLNGDKVVGTTRNPDVQELKDIASEHSESFMVLKVDLTNEDAVKDSIDQTIKRFGGIDVVVNNAGYGLLGSLEELKPEEIRTHFEVNLFAVINVLRHAVGHLRQQPATGGNIINISSIVGFNSSLPGNVSYAATKYALGGLSEALAKEMEPFNVKVTIVYPGCFRTNFFAGSYRVASEPIECYKTKETEQECLASQGKQRGDPEKAAKVIYQLTRIPEGTPTPLHLFLGPDANEMAQQKIDILQHDLNQWKSITDSTDIYSSAIKLNKINTNRIE</sequence>
<dbReference type="CDD" id="cd05374">
    <property type="entry name" value="17beta-HSD-like_SDR_c"/>
    <property type="match status" value="1"/>
</dbReference>
<dbReference type="FunCoup" id="D3B9A4">
    <property type="interactions" value="12"/>
</dbReference>
<dbReference type="PRINTS" id="PR00080">
    <property type="entry name" value="SDRFAMILY"/>
</dbReference>
<dbReference type="EMBL" id="ADBJ01000022">
    <property type="protein sequence ID" value="EFA81816.1"/>
    <property type="molecule type" value="Genomic_DNA"/>
</dbReference>
<keyword evidence="5" id="KW-1185">Reference proteome</keyword>
<dbReference type="InParanoid" id="D3B9A4"/>
<evidence type="ECO:0000256" key="2">
    <source>
        <dbReference type="ARBA" id="ARBA00023002"/>
    </source>
</evidence>
<dbReference type="InterPro" id="IPR051911">
    <property type="entry name" value="SDR_oxidoreductase"/>
</dbReference>